<name>A0A2D0PLX0_ICTPU</name>
<evidence type="ECO:0000259" key="7">
    <source>
        <dbReference type="PROSITE" id="PS51058"/>
    </source>
</evidence>
<evidence type="ECO:0000256" key="1">
    <source>
        <dbReference type="ARBA" id="ARBA00022723"/>
    </source>
</evidence>
<dbReference type="GeneID" id="108255174"/>
<protein>
    <submittedName>
        <fullName evidence="9">Methyl-CpG-binding domain protein 1b isoform X3</fullName>
    </submittedName>
</protein>
<organism evidence="8 9">
    <name type="scientific">Ictalurus punctatus</name>
    <name type="common">Channel catfish</name>
    <name type="synonym">Silurus punctatus</name>
    <dbReference type="NCBI Taxonomy" id="7998"/>
    <lineage>
        <taxon>Eukaryota</taxon>
        <taxon>Metazoa</taxon>
        <taxon>Chordata</taxon>
        <taxon>Craniata</taxon>
        <taxon>Vertebrata</taxon>
        <taxon>Euteleostomi</taxon>
        <taxon>Actinopterygii</taxon>
        <taxon>Neopterygii</taxon>
        <taxon>Teleostei</taxon>
        <taxon>Ostariophysi</taxon>
        <taxon>Siluriformes</taxon>
        <taxon>Ictaluridae</taxon>
        <taxon>Ictalurus</taxon>
    </lineage>
</organism>
<feature type="domain" description="CXXC-type" evidence="7">
    <location>
        <begin position="462"/>
        <end position="511"/>
    </location>
</feature>
<dbReference type="SMART" id="SM00391">
    <property type="entry name" value="MBD"/>
    <property type="match status" value="1"/>
</dbReference>
<evidence type="ECO:0000256" key="5">
    <source>
        <dbReference type="SAM" id="MobiDB-lite"/>
    </source>
</evidence>
<evidence type="ECO:0000256" key="2">
    <source>
        <dbReference type="ARBA" id="ARBA00022771"/>
    </source>
</evidence>
<dbReference type="InterPro" id="IPR001739">
    <property type="entry name" value="Methyl_CpG_DNA-bd"/>
</dbReference>
<evidence type="ECO:0000259" key="6">
    <source>
        <dbReference type="PROSITE" id="PS50982"/>
    </source>
</evidence>
<dbReference type="OrthoDB" id="10072024at2759"/>
<feature type="compositionally biased region" description="Polar residues" evidence="5">
    <location>
        <begin position="233"/>
        <end position="267"/>
    </location>
</feature>
<dbReference type="PROSITE" id="PS51058">
    <property type="entry name" value="ZF_CXXC"/>
    <property type="match status" value="2"/>
</dbReference>
<keyword evidence="1" id="KW-0479">Metal-binding</keyword>
<evidence type="ECO:0000313" key="8">
    <source>
        <dbReference type="Proteomes" id="UP000221080"/>
    </source>
</evidence>
<dbReference type="GO" id="GO:0003677">
    <property type="term" value="F:DNA binding"/>
    <property type="evidence" value="ECO:0007669"/>
    <property type="project" value="InterPro"/>
</dbReference>
<evidence type="ECO:0000313" key="9">
    <source>
        <dbReference type="RefSeq" id="XP_017306416.1"/>
    </source>
</evidence>
<dbReference type="Pfam" id="PF02008">
    <property type="entry name" value="zf-CXXC"/>
    <property type="match status" value="2"/>
</dbReference>
<dbReference type="AlphaFoldDB" id="A0A2D0PLX0"/>
<accession>A0A2D0PLX0</accession>
<keyword evidence="8" id="KW-1185">Reference proteome</keyword>
<dbReference type="RefSeq" id="XP_017306416.1">
    <property type="nucleotide sequence ID" value="XM_017450927.3"/>
</dbReference>
<dbReference type="Proteomes" id="UP000221080">
    <property type="component" value="Chromosome 21"/>
</dbReference>
<dbReference type="Pfam" id="PF01429">
    <property type="entry name" value="MBD"/>
    <property type="match status" value="1"/>
</dbReference>
<gene>
    <name evidence="9" type="primary">mbd1b</name>
</gene>
<dbReference type="Gene3D" id="3.30.890.10">
    <property type="entry name" value="Methyl-cpg-binding Protein 2, Chain A"/>
    <property type="match status" value="1"/>
</dbReference>
<sequence>MERAGEEEKPLFSSTETRHFTDTSVGQAGSGIESVKSLDEPPVDWFEPLEEDWEEDDDDDYDVQSWDIDGVRDAEMDSLAGESERSGSVAGSERNYRGGAVGKRKRKWRFGSDDGWEDCPVLGEGWKRKVVLRRSGMSVGQRDIYYLSPKGDRVRSKIELLKSIGNSVDLTNFDFKTGLFLDGEPTKRGIKKRKMDHSSPADCGFSSESSFHNEATEAYDRAYSPGPPYSLSHFAQQRLTPSSSQKDVPSVPSPGTSNENRNQTLVTQPAGHTRQNVPSNAGYLSQTLKMPTNLEDGPNYIPSNSCLSTCARCRNSFTSVEGLTMCEKCNKACNASKDNRNITFRKWLPCGFCRACQLTEDCGVCASCRNGKLNPHYRRPIRCRKRKCLCPSLKRRADDVLPLAQCESVGHRQERLETINTISKYNSTLDIAHRPSLPDFKESQYSDSDDQSPFYEENDSEGFLRKFRRSCGRCKGCVAKADCGTCDYCIDKPKFGGSNKKRQKCRQRQCQREAKDAEIEASQVLSDDHLLHLFCDEWTIVKDRKWRQPPATEHAEEPDEDEMEPTITQIFSLGGDSVDDDGLDLELLELLASLRDAPLPVLWCAVLAEGPRLQLLQCSKLSAMADTTVQIEPTFRYHISVQGQPLLPTHWLYHAHPTRLTSVAQVATLLEDLERYSVCRGFKSEPPFGSEPVVQVRAATCEFLVVPETQCCAKCKSAQQKR</sequence>
<feature type="compositionally biased region" description="Acidic residues" evidence="5">
    <location>
        <begin position="47"/>
        <end position="62"/>
    </location>
</feature>
<keyword evidence="2 4" id="KW-0863">Zinc-finger</keyword>
<dbReference type="PROSITE" id="PS50982">
    <property type="entry name" value="MBD"/>
    <property type="match status" value="1"/>
</dbReference>
<feature type="compositionally biased region" description="Basic and acidic residues" evidence="5">
    <location>
        <begin position="1"/>
        <end position="21"/>
    </location>
</feature>
<dbReference type="CDD" id="cd01396">
    <property type="entry name" value="MeCP2_MBD"/>
    <property type="match status" value="1"/>
</dbReference>
<reference evidence="8" key="1">
    <citation type="journal article" date="2016" name="Nat. Commun.">
        <title>The channel catfish genome sequence provides insights into the evolution of scale formation in teleosts.</title>
        <authorList>
            <person name="Liu Z."/>
            <person name="Liu S."/>
            <person name="Yao J."/>
            <person name="Bao L."/>
            <person name="Zhang J."/>
            <person name="Li Y."/>
            <person name="Jiang C."/>
            <person name="Sun L."/>
            <person name="Wang R."/>
            <person name="Zhang Y."/>
            <person name="Zhou T."/>
            <person name="Zeng Q."/>
            <person name="Fu Q."/>
            <person name="Gao S."/>
            <person name="Li N."/>
            <person name="Koren S."/>
            <person name="Jiang Y."/>
            <person name="Zimin A."/>
            <person name="Xu P."/>
            <person name="Phillippy A.M."/>
            <person name="Geng X."/>
            <person name="Song L."/>
            <person name="Sun F."/>
            <person name="Li C."/>
            <person name="Wang X."/>
            <person name="Chen A."/>
            <person name="Jin Y."/>
            <person name="Yuan Z."/>
            <person name="Yang Y."/>
            <person name="Tan S."/>
            <person name="Peatman E."/>
            <person name="Lu J."/>
            <person name="Qin Z."/>
            <person name="Dunham R."/>
            <person name="Li Z."/>
            <person name="Sonstegard T."/>
            <person name="Feng J."/>
            <person name="Danzmann R.G."/>
            <person name="Schroeder S."/>
            <person name="Scheffler B."/>
            <person name="Duke M.V."/>
            <person name="Ballard L."/>
            <person name="Kucuktas H."/>
            <person name="Kaltenboeck L."/>
            <person name="Liu H."/>
            <person name="Armbruster J."/>
            <person name="Xie Y."/>
            <person name="Kirby M.L."/>
            <person name="Tian Y."/>
            <person name="Flanagan M.E."/>
            <person name="Mu W."/>
            <person name="Waldbieser G.C."/>
        </authorList>
    </citation>
    <scope>NUCLEOTIDE SEQUENCE [LARGE SCALE GENOMIC DNA]</scope>
    <source>
        <strain evidence="8">SDA103</strain>
    </source>
</reference>
<dbReference type="SUPFAM" id="SSF54171">
    <property type="entry name" value="DNA-binding domain"/>
    <property type="match status" value="1"/>
</dbReference>
<dbReference type="CTD" id="334386"/>
<feature type="region of interest" description="Disordered" evidence="5">
    <location>
        <begin position="438"/>
        <end position="457"/>
    </location>
</feature>
<reference evidence="9" key="2">
    <citation type="submission" date="2025-08" db="UniProtKB">
        <authorList>
            <consortium name="RefSeq"/>
        </authorList>
    </citation>
    <scope>IDENTIFICATION</scope>
    <source>
        <tissue evidence="9">Blood</tissue>
    </source>
</reference>
<feature type="region of interest" description="Disordered" evidence="5">
    <location>
        <begin position="1"/>
        <end position="96"/>
    </location>
</feature>
<dbReference type="InterPro" id="IPR016177">
    <property type="entry name" value="DNA-bd_dom_sf"/>
</dbReference>
<keyword evidence="3" id="KW-0862">Zinc</keyword>
<proteinExistence type="predicted"/>
<feature type="domain" description="CXXC-type" evidence="7">
    <location>
        <begin position="342"/>
        <end position="389"/>
    </location>
</feature>
<feature type="domain" description="MBD" evidence="6">
    <location>
        <begin position="112"/>
        <end position="180"/>
    </location>
</feature>
<dbReference type="GO" id="GO:0008270">
    <property type="term" value="F:zinc ion binding"/>
    <property type="evidence" value="ECO:0007669"/>
    <property type="project" value="UniProtKB-KW"/>
</dbReference>
<dbReference type="InterPro" id="IPR002857">
    <property type="entry name" value="Znf_CXXC"/>
</dbReference>
<evidence type="ECO:0000256" key="4">
    <source>
        <dbReference type="PROSITE-ProRule" id="PRU00509"/>
    </source>
</evidence>
<evidence type="ECO:0000256" key="3">
    <source>
        <dbReference type="ARBA" id="ARBA00022833"/>
    </source>
</evidence>
<feature type="region of interest" description="Disordered" evidence="5">
    <location>
        <begin position="230"/>
        <end position="278"/>
    </location>
</feature>